<dbReference type="eggNOG" id="COG0679">
    <property type="taxonomic scope" value="Bacteria"/>
</dbReference>
<feature type="transmembrane region" description="Helical" evidence="8">
    <location>
        <begin position="38"/>
        <end position="57"/>
    </location>
</feature>
<evidence type="ECO:0000313" key="10">
    <source>
        <dbReference type="Proteomes" id="UP000026714"/>
    </source>
</evidence>
<dbReference type="PANTHER" id="PTHR36838">
    <property type="entry name" value="AUXIN EFFLUX CARRIER FAMILY PROTEIN"/>
    <property type="match status" value="1"/>
</dbReference>
<feature type="transmembrane region" description="Helical" evidence="8">
    <location>
        <begin position="157"/>
        <end position="178"/>
    </location>
</feature>
<feature type="transmembrane region" description="Helical" evidence="8">
    <location>
        <begin position="248"/>
        <end position="268"/>
    </location>
</feature>
<evidence type="ECO:0000256" key="7">
    <source>
        <dbReference type="ARBA" id="ARBA00023136"/>
    </source>
</evidence>
<evidence type="ECO:0000256" key="5">
    <source>
        <dbReference type="ARBA" id="ARBA00022692"/>
    </source>
</evidence>
<keyword evidence="3" id="KW-0813">Transport</keyword>
<keyword evidence="6 8" id="KW-1133">Transmembrane helix</keyword>
<proteinExistence type="inferred from homology"/>
<dbReference type="STRING" id="34103.SAMN05421778_101247"/>
<feature type="transmembrane region" description="Helical" evidence="8">
    <location>
        <begin position="190"/>
        <end position="210"/>
    </location>
</feature>
<dbReference type="GO" id="GO:0055085">
    <property type="term" value="P:transmembrane transport"/>
    <property type="evidence" value="ECO:0007669"/>
    <property type="project" value="InterPro"/>
</dbReference>
<evidence type="ECO:0000256" key="4">
    <source>
        <dbReference type="ARBA" id="ARBA00022475"/>
    </source>
</evidence>
<keyword evidence="10" id="KW-1185">Reference proteome</keyword>
<feature type="transmembrane region" description="Helical" evidence="8">
    <location>
        <begin position="274"/>
        <end position="297"/>
    </location>
</feature>
<sequence>MLDTALLLLPDFLLIVAGWTICHRTALNRPVWDSVERLVYWLLFPVLLFVSIVRSPLAPAATAGLAAGGVLTVLAGIALATALRGLPGIDPKLQASGAQVAFRFNSYVALALAERLGGAQALAWVALLIALCVPVCNVGAVWSLARHGGHRIGAELVRNPLILATVAGLVCNLAGLQLPTPVATTLSRIGAAALPLGLMAVGAGLQFGGLRKAPGLAAALLSIRHALLPAVGLGLGLLLGLPTGQAQVLLLFAAMPTASSCFVLAARMGGDGPYVAGLVTASTLLGMIGLPLALAAFQALHGG</sequence>
<comment type="caution">
    <text evidence="9">The sequence shown here is derived from an EMBL/GenBank/DDBJ whole genome shotgun (WGS) entry which is preliminary data.</text>
</comment>
<gene>
    <name evidence="9" type="ORF">X805_29380</name>
</gene>
<evidence type="ECO:0000256" key="8">
    <source>
        <dbReference type="SAM" id="Phobius"/>
    </source>
</evidence>
<dbReference type="Gene3D" id="1.20.1530.20">
    <property type="match status" value="1"/>
</dbReference>
<feature type="transmembrane region" description="Helical" evidence="8">
    <location>
        <begin position="63"/>
        <end position="83"/>
    </location>
</feature>
<evidence type="ECO:0000256" key="2">
    <source>
        <dbReference type="ARBA" id="ARBA00010145"/>
    </source>
</evidence>
<protein>
    <submittedName>
        <fullName evidence="9">Auxin efflux carrier</fullName>
    </submittedName>
</protein>
<dbReference type="GO" id="GO:0005886">
    <property type="term" value="C:plasma membrane"/>
    <property type="evidence" value="ECO:0007669"/>
    <property type="project" value="UniProtKB-SubCell"/>
</dbReference>
<dbReference type="RefSeq" id="WP_037483471.1">
    <property type="nucleotide sequence ID" value="NZ_AZRA01000078.1"/>
</dbReference>
<evidence type="ECO:0000256" key="6">
    <source>
        <dbReference type="ARBA" id="ARBA00022989"/>
    </source>
</evidence>
<evidence type="ECO:0000256" key="3">
    <source>
        <dbReference type="ARBA" id="ARBA00022448"/>
    </source>
</evidence>
<feature type="transmembrane region" description="Helical" evidence="8">
    <location>
        <begin position="216"/>
        <end position="241"/>
    </location>
</feature>
<dbReference type="PATRIC" id="fig|1286631.3.peg.2871"/>
<comment type="subcellular location">
    <subcellularLocation>
        <location evidence="1">Cell membrane</location>
        <topology evidence="1">Multi-pass membrane protein</topology>
    </subcellularLocation>
</comment>
<dbReference type="InterPro" id="IPR038770">
    <property type="entry name" value="Na+/solute_symporter_sf"/>
</dbReference>
<accession>A0A059KJ59</accession>
<dbReference type="PANTHER" id="PTHR36838:SF4">
    <property type="entry name" value="AUXIN EFFLUX CARRIER FAMILY PROTEIN"/>
    <property type="match status" value="1"/>
</dbReference>
<feature type="transmembrane region" description="Helical" evidence="8">
    <location>
        <begin position="121"/>
        <end position="145"/>
    </location>
</feature>
<comment type="similarity">
    <text evidence="2">Belongs to the auxin efflux carrier (TC 2.A.69) family.</text>
</comment>
<keyword evidence="4" id="KW-1003">Cell membrane</keyword>
<evidence type="ECO:0000256" key="1">
    <source>
        <dbReference type="ARBA" id="ARBA00004651"/>
    </source>
</evidence>
<evidence type="ECO:0000313" key="9">
    <source>
        <dbReference type="EMBL" id="KDB51476.1"/>
    </source>
</evidence>
<keyword evidence="7 8" id="KW-0472">Membrane</keyword>
<organism evidence="9 10">
    <name type="scientific">Sphaerotilus natans subsp. natans DSM 6575</name>
    <dbReference type="NCBI Taxonomy" id="1286631"/>
    <lineage>
        <taxon>Bacteria</taxon>
        <taxon>Pseudomonadati</taxon>
        <taxon>Pseudomonadota</taxon>
        <taxon>Betaproteobacteria</taxon>
        <taxon>Burkholderiales</taxon>
        <taxon>Sphaerotilaceae</taxon>
        <taxon>Sphaerotilus</taxon>
    </lineage>
</organism>
<dbReference type="EMBL" id="AZRA01000078">
    <property type="protein sequence ID" value="KDB51476.1"/>
    <property type="molecule type" value="Genomic_DNA"/>
</dbReference>
<dbReference type="InterPro" id="IPR004776">
    <property type="entry name" value="Mem_transp_PIN-like"/>
</dbReference>
<reference evidence="9 10" key="1">
    <citation type="journal article" date="2014" name="FEMS Microbiol. Ecol.">
        <title>Sphaerotilus natans encrusted with nanoball-shaped Fe(III) oxide minerals formed by nitrate-reducing mixotrophic Fe(II) oxidation.</title>
        <authorList>
            <person name="Park S."/>
            <person name="Kim D.H."/>
            <person name="Lee J.H."/>
            <person name="Hur H.G."/>
        </authorList>
    </citation>
    <scope>NUCLEOTIDE SEQUENCE [LARGE SCALE GENOMIC DNA]</scope>
    <source>
        <strain evidence="9 10">DSM 6575</strain>
    </source>
</reference>
<dbReference type="AlphaFoldDB" id="A0A059KJ59"/>
<keyword evidence="5 8" id="KW-0812">Transmembrane</keyword>
<dbReference type="Pfam" id="PF03547">
    <property type="entry name" value="Mem_trans"/>
    <property type="match status" value="1"/>
</dbReference>
<name>A0A059KJ59_9BURK</name>
<feature type="transmembrane region" description="Helical" evidence="8">
    <location>
        <begin position="6"/>
        <end position="26"/>
    </location>
</feature>
<dbReference type="Proteomes" id="UP000026714">
    <property type="component" value="Unassembled WGS sequence"/>
</dbReference>